<keyword evidence="2" id="KW-0067">ATP-binding</keyword>
<dbReference type="PANTHER" id="PTHR30153">
    <property type="entry name" value="REPLICATIVE DNA HELICASE DNAB"/>
    <property type="match status" value="1"/>
</dbReference>
<organism evidence="2">
    <name type="scientific">Myoviridae sp. ctUX613</name>
    <dbReference type="NCBI Taxonomy" id="2826660"/>
    <lineage>
        <taxon>Viruses</taxon>
        <taxon>Duplodnaviria</taxon>
        <taxon>Heunggongvirae</taxon>
        <taxon>Uroviricota</taxon>
        <taxon>Caudoviricetes</taxon>
    </lineage>
</organism>
<dbReference type="GO" id="GO:0003677">
    <property type="term" value="F:DNA binding"/>
    <property type="evidence" value="ECO:0007669"/>
    <property type="project" value="InterPro"/>
</dbReference>
<evidence type="ECO:0000259" key="1">
    <source>
        <dbReference type="PROSITE" id="PS51199"/>
    </source>
</evidence>
<proteinExistence type="predicted"/>
<dbReference type="SUPFAM" id="SSF56731">
    <property type="entry name" value="DNA primase core"/>
    <property type="match status" value="1"/>
</dbReference>
<dbReference type="Pfam" id="PF03796">
    <property type="entry name" value="DnaB_C"/>
    <property type="match status" value="1"/>
</dbReference>
<dbReference type="GO" id="GO:0008270">
    <property type="term" value="F:zinc ion binding"/>
    <property type="evidence" value="ECO:0007669"/>
    <property type="project" value="InterPro"/>
</dbReference>
<reference evidence="2" key="1">
    <citation type="journal article" date="2021" name="Proc. Natl. Acad. Sci. U.S.A.">
        <title>A Catalog of Tens of Thousands of Viruses from Human Metagenomes Reveals Hidden Associations with Chronic Diseases.</title>
        <authorList>
            <person name="Tisza M.J."/>
            <person name="Buck C.B."/>
        </authorList>
    </citation>
    <scope>NUCLEOTIDE SEQUENCE</scope>
    <source>
        <strain evidence="2">CtUX613</strain>
    </source>
</reference>
<dbReference type="Gene3D" id="3.40.1360.10">
    <property type="match status" value="1"/>
</dbReference>
<dbReference type="Pfam" id="PF13155">
    <property type="entry name" value="Toprim_2"/>
    <property type="match status" value="1"/>
</dbReference>
<accession>A0A8S5NBK8</accession>
<dbReference type="GO" id="GO:0003678">
    <property type="term" value="F:DNA helicase activity"/>
    <property type="evidence" value="ECO:0007669"/>
    <property type="project" value="InterPro"/>
</dbReference>
<dbReference type="PANTHER" id="PTHR30153:SF2">
    <property type="entry name" value="REPLICATIVE DNA HELICASE"/>
    <property type="match status" value="1"/>
</dbReference>
<keyword evidence="2" id="KW-0547">Nucleotide-binding</keyword>
<evidence type="ECO:0000313" key="2">
    <source>
        <dbReference type="EMBL" id="DAD91459.1"/>
    </source>
</evidence>
<dbReference type="InterPro" id="IPR036977">
    <property type="entry name" value="DNA_primase_Znf_CHC2"/>
</dbReference>
<dbReference type="InterPro" id="IPR027417">
    <property type="entry name" value="P-loop_NTPase"/>
</dbReference>
<dbReference type="GO" id="GO:0005524">
    <property type="term" value="F:ATP binding"/>
    <property type="evidence" value="ECO:0007669"/>
    <property type="project" value="InterPro"/>
</dbReference>
<sequence>MPDTFDSLRPRIIDYLYDRGIDPRKRFRCLNPSHLDRDPSMGFDPKRSKVHCFACGADYDLFDLLALDNNLSSPADALSLASERYGDGSARRSVSFSAADTSRITNRPAERAVPHGGEEGIGGCAPSFFSEEPLSSSYLSNCFAHREETPYFTQRGLSADTVTRFRLGYDPKHDCVVLPCEDGRCVRRAVSEKRYLNEKGRPSPLFQPELLIGAGEGDVIFLLEGTFDALSAEELGYRAAALNGSGNREKAAALLRTLPKPAPILLLTDSDPAGETWAAALTAEFPWLYRCPPVPYGKDLNESLCHDRDETARFLAQCAADWAASQPPPYKETSAAGRMEDFLAYIQKQAARPPLKTGFPKVDEALDGGLYDGLYVIGAVSSLGKTAFCMQMADQLAQQGRDVLVFSLEMMAWELMARSISRESFLLDTSARRRMAKTARGVLDGRRWSQYTTQEKAHLDAARDAYAAYAGHIYFREGDHETGLDYIQSEVARHIAETGEKPMVLIDYLQIIAPVDVHFTDKQNLDRIVCALKKMSRQYELTVFAISSFNRENYNLEVSMNAFKESGGIDYSADVLLGLQARGAGRPGFQIDEEKRKDPRELELKILKNRSAALGQPISLRYYPAFSCFMEG</sequence>
<dbReference type="EMBL" id="BK015114">
    <property type="protein sequence ID" value="DAD91459.1"/>
    <property type="molecule type" value="Genomic_DNA"/>
</dbReference>
<protein>
    <submittedName>
        <fullName evidence="2">Helicase, ATPase, REPLICATION</fullName>
    </submittedName>
</protein>
<dbReference type="PROSITE" id="PS51199">
    <property type="entry name" value="SF4_HELICASE"/>
    <property type="match status" value="1"/>
</dbReference>
<dbReference type="Gene3D" id="3.90.580.10">
    <property type="entry name" value="Zinc finger, CHC2-type domain"/>
    <property type="match status" value="1"/>
</dbReference>
<keyword evidence="2" id="KW-0378">Hydrolase</keyword>
<name>A0A8S5NBK8_9CAUD</name>
<dbReference type="SUPFAM" id="SSF57783">
    <property type="entry name" value="Zinc beta-ribbon"/>
    <property type="match status" value="1"/>
</dbReference>
<dbReference type="SUPFAM" id="SSF52540">
    <property type="entry name" value="P-loop containing nucleoside triphosphate hydrolases"/>
    <property type="match status" value="1"/>
</dbReference>
<dbReference type="Gene3D" id="3.40.50.300">
    <property type="entry name" value="P-loop containing nucleotide triphosphate hydrolases"/>
    <property type="match status" value="1"/>
</dbReference>
<dbReference type="InterPro" id="IPR007694">
    <property type="entry name" value="DNA_helicase_DnaB-like_C"/>
</dbReference>
<keyword evidence="2" id="KW-0347">Helicase</keyword>
<dbReference type="GO" id="GO:0006260">
    <property type="term" value="P:DNA replication"/>
    <property type="evidence" value="ECO:0007669"/>
    <property type="project" value="InterPro"/>
</dbReference>
<feature type="domain" description="SF4 helicase" evidence="1">
    <location>
        <begin position="348"/>
        <end position="632"/>
    </location>
</feature>
<dbReference type="CDD" id="cd00188">
    <property type="entry name" value="TOPRIM"/>
    <property type="match status" value="1"/>
</dbReference>